<sequence length="287" mass="31060">MASDDGGTRTIRDRFVPLAAAACLLSLAACAAEPEPPLDPGLRLDQRPLVLPLDAYHASPEEEAVVLRARTELFRGCMARLGFTAPTGAPATGIDRNHERYLLEDERLARTRGYHPSEASRAGPQRAPDPGYLAAANGTGRPGAAVPPGGCEAEAHDRLIPVPAAEAMRRVTDLKGWSWERSLSDSRVTGVFAAWSSCMARLGHDYPTPRAANNDVAFRTDRPTPREIATAVADVRCKRQTDVVRTWAAVEAAYQQQAIARHLDELREGKKAITSLVAASRAIARQR</sequence>
<keyword evidence="3" id="KW-1185">Reference proteome</keyword>
<accession>A0ABT4SZQ0</accession>
<dbReference type="EMBL" id="JAPNUD010000042">
    <property type="protein sequence ID" value="MDA0642438.1"/>
    <property type="molecule type" value="Genomic_DNA"/>
</dbReference>
<name>A0ABT4SZQ0_9ACTN</name>
<evidence type="ECO:0000313" key="3">
    <source>
        <dbReference type="Proteomes" id="UP001212498"/>
    </source>
</evidence>
<evidence type="ECO:0000313" key="2">
    <source>
        <dbReference type="EMBL" id="MDA0642438.1"/>
    </source>
</evidence>
<evidence type="ECO:0000256" key="1">
    <source>
        <dbReference type="SAM" id="SignalP"/>
    </source>
</evidence>
<proteinExistence type="predicted"/>
<feature type="signal peptide" evidence="1">
    <location>
        <begin position="1"/>
        <end position="31"/>
    </location>
</feature>
<dbReference type="Proteomes" id="UP001212498">
    <property type="component" value="Unassembled WGS sequence"/>
</dbReference>
<feature type="chain" id="PRO_5045997014" description="Lipoprotein" evidence="1">
    <location>
        <begin position="32"/>
        <end position="287"/>
    </location>
</feature>
<evidence type="ECO:0008006" key="4">
    <source>
        <dbReference type="Google" id="ProtNLM"/>
    </source>
</evidence>
<gene>
    <name evidence="2" type="ORF">OUY24_17520</name>
</gene>
<keyword evidence="1" id="KW-0732">Signal</keyword>
<organism evidence="2 3">
    <name type="scientific">Nonomuraea ferruginea</name>
    <dbReference type="NCBI Taxonomy" id="46174"/>
    <lineage>
        <taxon>Bacteria</taxon>
        <taxon>Bacillati</taxon>
        <taxon>Actinomycetota</taxon>
        <taxon>Actinomycetes</taxon>
        <taxon>Streptosporangiales</taxon>
        <taxon>Streptosporangiaceae</taxon>
        <taxon>Nonomuraea</taxon>
    </lineage>
</organism>
<protein>
    <recommendedName>
        <fullName evidence="4">Lipoprotein</fullName>
    </recommendedName>
</protein>
<comment type="caution">
    <text evidence="2">The sequence shown here is derived from an EMBL/GenBank/DDBJ whole genome shotgun (WGS) entry which is preliminary data.</text>
</comment>
<reference evidence="2 3" key="1">
    <citation type="submission" date="2022-11" db="EMBL/GenBank/DDBJ databases">
        <title>Nonomuraea corallina sp. nov., a new species of the genus Nonomuraea isolated from sea side sediment in Thai sea.</title>
        <authorList>
            <person name="Ngamcharungchit C."/>
            <person name="Matsumoto A."/>
            <person name="Suriyachadkun C."/>
            <person name="Panbangred W."/>
            <person name="Inahashi Y."/>
            <person name="Intra B."/>
        </authorList>
    </citation>
    <scope>NUCLEOTIDE SEQUENCE [LARGE SCALE GENOMIC DNA]</scope>
    <source>
        <strain evidence="2 3">DSM 43553</strain>
    </source>
</reference>
<dbReference type="RefSeq" id="WP_271276972.1">
    <property type="nucleotide sequence ID" value="NZ_BAABFD010000007.1"/>
</dbReference>